<reference evidence="1 2" key="1">
    <citation type="journal article" date="2011" name="Appl. Environ. Microbiol.">
        <title>Genome sequence and characterization of the related Gordonia phages GTE5 and GRU1 and their use as potential biocontrol agents.</title>
        <authorList>
            <person name="Petrovski S."/>
            <person name="Tillett D."/>
            <person name="Seviour R.J."/>
        </authorList>
    </citation>
    <scope>NUCLEOTIDE SEQUENCE [LARGE SCALE GENOMIC DNA]</scope>
</reference>
<accession>G8EK06</accession>
<dbReference type="EMBL" id="JF923797">
    <property type="protein sequence ID" value="AET09888.1"/>
    <property type="molecule type" value="Genomic_DNA"/>
</dbReference>
<dbReference type="RefSeq" id="YP_004935870.1">
    <property type="nucleotide sequence ID" value="NC_016435.1"/>
</dbReference>
<organism evidence="1 2">
    <name type="scientific">Gordonia phage GRU1</name>
    <dbReference type="NCBI Taxonomy" id="1109710"/>
    <lineage>
        <taxon>Viruses</taxon>
        <taxon>Duplodnaviria</taxon>
        <taxon>Heunggongvirae</taxon>
        <taxon>Uroviricota</taxon>
        <taxon>Caudoviricetes</taxon>
        <taxon>Zierdtviridae</taxon>
        <taxon>Emilbogenvirinae</taxon>
        <taxon>Gruunavirus</taxon>
        <taxon>Gruunavirus GRU1</taxon>
    </lineage>
</organism>
<protein>
    <submittedName>
        <fullName evidence="1">Uncharacterized protein</fullName>
    </submittedName>
</protein>
<dbReference type="Proteomes" id="UP000005642">
    <property type="component" value="Segment"/>
</dbReference>
<dbReference type="KEGG" id="vg:11459604"/>
<name>G8EK06_9CAUD</name>
<evidence type="ECO:0000313" key="1">
    <source>
        <dbReference type="EMBL" id="AET09888.1"/>
    </source>
</evidence>
<sequence length="77" mass="8769">MIQNQPKVVVHYQFVDDEGVPLSSSMARYDYVGIGFRVPMIGEHLRRYGNLWKVVGVEWDIDGPAYEQQARVTAVSV</sequence>
<evidence type="ECO:0000313" key="2">
    <source>
        <dbReference type="Proteomes" id="UP000005642"/>
    </source>
</evidence>
<keyword evidence="2" id="KW-1185">Reference proteome</keyword>
<dbReference type="GeneID" id="11459604"/>
<proteinExistence type="predicted"/>
<dbReference type="OrthoDB" id="40490at10239"/>